<dbReference type="InterPro" id="IPR036890">
    <property type="entry name" value="HATPase_C_sf"/>
</dbReference>
<dbReference type="EMBL" id="CP039734">
    <property type="protein sequence ID" value="QIR75805.1"/>
    <property type="molecule type" value="Genomic_DNA"/>
</dbReference>
<evidence type="ECO:0000256" key="7">
    <source>
        <dbReference type="ARBA" id="ARBA00023136"/>
    </source>
</evidence>
<dbReference type="PROSITE" id="PS50109">
    <property type="entry name" value="HIS_KIN"/>
    <property type="match status" value="1"/>
</dbReference>
<keyword evidence="5" id="KW-0808">Transferase</keyword>
<dbReference type="RefSeq" id="WP_167749719.1">
    <property type="nucleotide sequence ID" value="NZ_CP039734.2"/>
</dbReference>
<dbReference type="InterPro" id="IPR003594">
    <property type="entry name" value="HATPase_dom"/>
</dbReference>
<gene>
    <name evidence="9" type="ORF">FA584_06090</name>
</gene>
<dbReference type="EC" id="2.7.13.3" evidence="3"/>
<dbReference type="PANTHER" id="PTHR45528">
    <property type="entry name" value="SENSOR HISTIDINE KINASE CPXA"/>
    <property type="match status" value="1"/>
</dbReference>
<evidence type="ECO:0000256" key="6">
    <source>
        <dbReference type="ARBA" id="ARBA00022777"/>
    </source>
</evidence>
<dbReference type="SUPFAM" id="SSF55874">
    <property type="entry name" value="ATPase domain of HSP90 chaperone/DNA topoisomerase II/histidine kinase"/>
    <property type="match status" value="1"/>
</dbReference>
<dbReference type="Proteomes" id="UP000502831">
    <property type="component" value="Chromosome"/>
</dbReference>
<organism evidence="9 10">
    <name type="scientific">Sulfurospirillum diekertiae</name>
    <dbReference type="NCBI Taxonomy" id="1854492"/>
    <lineage>
        <taxon>Bacteria</taxon>
        <taxon>Pseudomonadati</taxon>
        <taxon>Campylobacterota</taxon>
        <taxon>Epsilonproteobacteria</taxon>
        <taxon>Campylobacterales</taxon>
        <taxon>Sulfurospirillaceae</taxon>
        <taxon>Sulfurospirillum</taxon>
    </lineage>
</organism>
<dbReference type="NCBIfam" id="NF038389">
    <property type="entry name" value="ArsS_fam_HK"/>
    <property type="match status" value="1"/>
</dbReference>
<dbReference type="InterPro" id="IPR036097">
    <property type="entry name" value="HisK_dim/P_sf"/>
</dbReference>
<dbReference type="InterPro" id="IPR050398">
    <property type="entry name" value="HssS/ArlS-like"/>
</dbReference>
<evidence type="ECO:0000259" key="8">
    <source>
        <dbReference type="PROSITE" id="PS50109"/>
    </source>
</evidence>
<sequence>MRKISIVTLISIFFALSFVVINIAFVIEYKRQISDQEFFTFRRFLVAMKMMHDNVPDRNATLAKLGIRISDHDKNILLQEGKKLLEDAFADMILYEKKLYLVPRKLPHPPPPNEPFMREGAFPFPPPPPPPKMRREEPPVLENVEETSFYRLIILGSITNALLLLFFGIVLRKVLRLSNLKSAIRTFGNTKKFQAIGVDSQDELGEIALEFNLAMEKIHLLKEARTLFLRNILHELKTPIMKGKILSSSILDLKQQSQMERIFERLETLLGEMVKVEKLSSDEWILETQEYRLVDVLDHAMDLLLLSDTKRIHIAPQEMAPLVNVDFELFATAIKNILDNALKHSSGDVDVDIDLESISICSFGEKIPNERLDFSRAFNRTVEGSSTGLGLGLYIANAIVEKHGFCLSYLHVEGLNHFTIHFSPNALHVK</sequence>
<dbReference type="Gene3D" id="1.10.287.130">
    <property type="match status" value="1"/>
</dbReference>
<comment type="catalytic activity">
    <reaction evidence="1">
        <text>ATP + protein L-histidine = ADP + protein N-phospho-L-histidine.</text>
        <dbReference type="EC" id="2.7.13.3"/>
    </reaction>
</comment>
<dbReference type="Pfam" id="PF02518">
    <property type="entry name" value="HATPase_c"/>
    <property type="match status" value="1"/>
</dbReference>
<evidence type="ECO:0000313" key="9">
    <source>
        <dbReference type="EMBL" id="QIR75805.1"/>
    </source>
</evidence>
<feature type="domain" description="Histidine kinase" evidence="8">
    <location>
        <begin position="231"/>
        <end position="426"/>
    </location>
</feature>
<dbReference type="AlphaFoldDB" id="A0A6G9VSR8"/>
<protein>
    <recommendedName>
        <fullName evidence="3">histidine kinase</fullName>
        <ecNumber evidence="3">2.7.13.3</ecNumber>
    </recommendedName>
</protein>
<dbReference type="GO" id="GO:0000155">
    <property type="term" value="F:phosphorelay sensor kinase activity"/>
    <property type="evidence" value="ECO:0007669"/>
    <property type="project" value="InterPro"/>
</dbReference>
<proteinExistence type="predicted"/>
<keyword evidence="4" id="KW-0597">Phosphoprotein</keyword>
<name>A0A6G9VSR8_9BACT</name>
<evidence type="ECO:0000256" key="4">
    <source>
        <dbReference type="ARBA" id="ARBA00022553"/>
    </source>
</evidence>
<dbReference type="GO" id="GO:0016020">
    <property type="term" value="C:membrane"/>
    <property type="evidence" value="ECO:0007669"/>
    <property type="project" value="UniProtKB-SubCell"/>
</dbReference>
<dbReference type="InterPro" id="IPR047994">
    <property type="entry name" value="ArsS-like"/>
</dbReference>
<evidence type="ECO:0000256" key="3">
    <source>
        <dbReference type="ARBA" id="ARBA00012438"/>
    </source>
</evidence>
<reference evidence="9 10" key="1">
    <citation type="journal article" date="2017" name="Environ. Sci. Technol.">
        <title>Organohalide Respiration with Chlorinated Ethenes under Low pH Conditions.</title>
        <authorList>
            <person name="Yang Y."/>
            <person name="Capiro N.L."/>
            <person name="Marcet T.F."/>
            <person name="Yan J."/>
            <person name="Pennell K.D."/>
            <person name="Loffler F.E."/>
        </authorList>
    </citation>
    <scope>NUCLEOTIDE SEQUENCE [LARGE SCALE GENOMIC DNA]</scope>
    <source>
        <strain evidence="9 10">ACSDCE</strain>
    </source>
</reference>
<keyword evidence="7" id="KW-0472">Membrane</keyword>
<dbReference type="SMART" id="SM00387">
    <property type="entry name" value="HATPase_c"/>
    <property type="match status" value="1"/>
</dbReference>
<dbReference type="InterPro" id="IPR005467">
    <property type="entry name" value="His_kinase_dom"/>
</dbReference>
<evidence type="ECO:0000256" key="5">
    <source>
        <dbReference type="ARBA" id="ARBA00022679"/>
    </source>
</evidence>
<comment type="subcellular location">
    <subcellularLocation>
        <location evidence="2">Membrane</location>
        <topology evidence="2">Multi-pass membrane protein</topology>
    </subcellularLocation>
</comment>
<dbReference type="Gene3D" id="3.30.565.10">
    <property type="entry name" value="Histidine kinase-like ATPase, C-terminal domain"/>
    <property type="match status" value="1"/>
</dbReference>
<evidence type="ECO:0000313" key="10">
    <source>
        <dbReference type="Proteomes" id="UP000502831"/>
    </source>
</evidence>
<evidence type="ECO:0000256" key="2">
    <source>
        <dbReference type="ARBA" id="ARBA00004141"/>
    </source>
</evidence>
<keyword evidence="6 9" id="KW-0418">Kinase</keyword>
<evidence type="ECO:0000256" key="1">
    <source>
        <dbReference type="ARBA" id="ARBA00000085"/>
    </source>
</evidence>
<accession>A0A6G9VSR8</accession>
<dbReference type="SUPFAM" id="SSF47384">
    <property type="entry name" value="Homodimeric domain of signal transducing histidine kinase"/>
    <property type="match status" value="1"/>
</dbReference>
<dbReference type="PANTHER" id="PTHR45528:SF12">
    <property type="entry name" value="SENSOR HISTIDINE KINASE ARSS"/>
    <property type="match status" value="1"/>
</dbReference>